<dbReference type="PANTHER" id="PTHR32024:SF2">
    <property type="entry name" value="TRK SYSTEM POTASSIUM UPTAKE PROTEIN TRKG-RELATED"/>
    <property type="match status" value="1"/>
</dbReference>
<feature type="transmembrane region" description="Helical" evidence="9">
    <location>
        <begin position="71"/>
        <end position="93"/>
    </location>
</feature>
<evidence type="ECO:0000256" key="4">
    <source>
        <dbReference type="ARBA" id="ARBA00022475"/>
    </source>
</evidence>
<feature type="transmembrane region" description="Helical" evidence="9">
    <location>
        <begin position="352"/>
        <end position="374"/>
    </location>
</feature>
<feature type="transmembrane region" description="Helical" evidence="9">
    <location>
        <begin position="411"/>
        <end position="435"/>
    </location>
</feature>
<keyword evidence="6 9" id="KW-1133">Transmembrane helix</keyword>
<protein>
    <submittedName>
        <fullName evidence="10">Trk system potassium uptake protein TrkH</fullName>
    </submittedName>
</protein>
<keyword evidence="8 9" id="KW-0472">Membrane</keyword>
<keyword evidence="7" id="KW-0406">Ion transport</keyword>
<reference evidence="11" key="1">
    <citation type="submission" date="2017-08" db="EMBL/GenBank/DDBJ databases">
        <authorList>
            <person name="Varghese N."/>
            <person name="Submissions S."/>
        </authorList>
    </citation>
    <scope>NUCLEOTIDE SEQUENCE [LARGE SCALE GENOMIC DNA]</scope>
    <source>
        <strain evidence="11">JA234</strain>
    </source>
</reference>
<dbReference type="AlphaFoldDB" id="A0A285D1L5"/>
<keyword evidence="5 9" id="KW-0812">Transmembrane</keyword>
<dbReference type="GO" id="GO:0008324">
    <property type="term" value="F:monoatomic cation transmembrane transporter activity"/>
    <property type="evidence" value="ECO:0007669"/>
    <property type="project" value="InterPro"/>
</dbReference>
<feature type="transmembrane region" description="Helical" evidence="9">
    <location>
        <begin position="38"/>
        <end position="59"/>
    </location>
</feature>
<gene>
    <name evidence="10" type="ORF">SAMN05878503_11625</name>
</gene>
<dbReference type="GO" id="GO:0005886">
    <property type="term" value="C:plasma membrane"/>
    <property type="evidence" value="ECO:0007669"/>
    <property type="project" value="UniProtKB-SubCell"/>
</dbReference>
<proteinExistence type="inferred from homology"/>
<feature type="transmembrane region" description="Helical" evidence="9">
    <location>
        <begin position="476"/>
        <end position="497"/>
    </location>
</feature>
<evidence type="ECO:0000256" key="7">
    <source>
        <dbReference type="ARBA" id="ARBA00023065"/>
    </source>
</evidence>
<comment type="subcellular location">
    <subcellularLocation>
        <location evidence="1">Cell membrane</location>
        <topology evidence="1">Multi-pass membrane protein</topology>
    </subcellularLocation>
</comment>
<organism evidence="10 11">
    <name type="scientific">Cereibacter ovatus</name>
    <dbReference type="NCBI Taxonomy" id="439529"/>
    <lineage>
        <taxon>Bacteria</taxon>
        <taxon>Pseudomonadati</taxon>
        <taxon>Pseudomonadota</taxon>
        <taxon>Alphaproteobacteria</taxon>
        <taxon>Rhodobacterales</taxon>
        <taxon>Paracoccaceae</taxon>
        <taxon>Cereibacter</taxon>
    </lineage>
</organism>
<feature type="transmembrane region" description="Helical" evidence="9">
    <location>
        <begin position="189"/>
        <end position="209"/>
    </location>
</feature>
<name>A0A285D1L5_9RHOB</name>
<evidence type="ECO:0000313" key="11">
    <source>
        <dbReference type="Proteomes" id="UP000219467"/>
    </source>
</evidence>
<evidence type="ECO:0000256" key="9">
    <source>
        <dbReference type="SAM" id="Phobius"/>
    </source>
</evidence>
<evidence type="ECO:0000313" key="10">
    <source>
        <dbReference type="EMBL" id="SNX73701.1"/>
    </source>
</evidence>
<dbReference type="InterPro" id="IPR003445">
    <property type="entry name" value="Cat_transpt"/>
</dbReference>
<feature type="transmembrane region" description="Helical" evidence="9">
    <location>
        <begin position="279"/>
        <end position="299"/>
    </location>
</feature>
<dbReference type="EMBL" id="OAOQ01000016">
    <property type="protein sequence ID" value="SNX73701.1"/>
    <property type="molecule type" value="Genomic_DNA"/>
</dbReference>
<feature type="transmembrane region" description="Helical" evidence="9">
    <location>
        <begin position="240"/>
        <end position="258"/>
    </location>
</feature>
<dbReference type="PANTHER" id="PTHR32024">
    <property type="entry name" value="TRK SYSTEM POTASSIUM UPTAKE PROTEIN TRKG-RELATED"/>
    <property type="match status" value="1"/>
</dbReference>
<comment type="similarity">
    <text evidence="2">Belongs to the TrkH potassium transport family.</text>
</comment>
<evidence type="ECO:0000256" key="1">
    <source>
        <dbReference type="ARBA" id="ARBA00004651"/>
    </source>
</evidence>
<dbReference type="OrthoDB" id="7818483at2"/>
<dbReference type="Pfam" id="PF02386">
    <property type="entry name" value="TrkH"/>
    <property type="match status" value="2"/>
</dbReference>
<keyword evidence="3" id="KW-0813">Transport</keyword>
<keyword evidence="11" id="KW-1185">Reference proteome</keyword>
<evidence type="ECO:0000256" key="2">
    <source>
        <dbReference type="ARBA" id="ARBA00009137"/>
    </source>
</evidence>
<evidence type="ECO:0000256" key="8">
    <source>
        <dbReference type="ARBA" id="ARBA00023136"/>
    </source>
</evidence>
<keyword evidence="4" id="KW-1003">Cell membrane</keyword>
<evidence type="ECO:0000256" key="5">
    <source>
        <dbReference type="ARBA" id="ARBA00022692"/>
    </source>
</evidence>
<feature type="transmembrane region" description="Helical" evidence="9">
    <location>
        <begin position="133"/>
        <end position="155"/>
    </location>
</feature>
<dbReference type="RefSeq" id="WP_097031347.1">
    <property type="nucleotide sequence ID" value="NZ_OAOQ01000016.1"/>
</dbReference>
<evidence type="ECO:0000256" key="6">
    <source>
        <dbReference type="ARBA" id="ARBA00022989"/>
    </source>
</evidence>
<dbReference type="Proteomes" id="UP000219467">
    <property type="component" value="Unassembled WGS sequence"/>
</dbReference>
<sequence>MGWLRPVPLIVVLMALAALAMYVPAAHALALRQHEVARAFFYSGTILLILNAMIAIATANRPPTREARGHLGTLVGAYLILPPMLALPFTIAVPDTSFTNAWFEMLSSFTTTGATLYDTPGRLPPSVHLWRALVGWLGGFFVLTAAMAVLAPLTLGGMEVLSGHAPGRERVTQITRTADPSERLLRQSLALFPAYAGLTILLWLLLSLAGESGLVGLVHAMGTMSTSGISPVEGLTSGTAGIPGEVIIFLFLFFAVSRRLLPGTAMVDRDTPIHRDPEVMMAFFFLLGVPVVLFLRHWIGAIETEEVQNLAAAARAMWGGLFTTLSFLTTTGYESQTWAASRSWSGLGTPGLILLGLAIVGGGVATTAGGVKLLRVYALYRHAERELERIVHPSSIGGQGRVARQLRREGAYVSWIFFMLFALSIAVVTGALSVAGLPFEPAMVLTIASLTTTGQLADLAASTPIRWSGLGDAAKIIAGVAMVVGRMETLAILALLAPATWRR</sequence>
<accession>A0A285D1L5</accession>
<evidence type="ECO:0000256" key="3">
    <source>
        <dbReference type="ARBA" id="ARBA00022448"/>
    </source>
</evidence>
<dbReference type="GO" id="GO:0030001">
    <property type="term" value="P:metal ion transport"/>
    <property type="evidence" value="ECO:0007669"/>
    <property type="project" value="UniProtKB-ARBA"/>
</dbReference>